<feature type="transmembrane region" description="Helical" evidence="2">
    <location>
        <begin position="29"/>
        <end position="53"/>
    </location>
</feature>
<feature type="domain" description="Thioredoxin" evidence="3">
    <location>
        <begin position="55"/>
        <end position="267"/>
    </location>
</feature>
<organism evidence="4 5">
    <name type="scientific">Tessaracoccus aquimaris</name>
    <dbReference type="NCBI Taxonomy" id="1332264"/>
    <lineage>
        <taxon>Bacteria</taxon>
        <taxon>Bacillati</taxon>
        <taxon>Actinomycetota</taxon>
        <taxon>Actinomycetes</taxon>
        <taxon>Propionibacteriales</taxon>
        <taxon>Propionibacteriaceae</taxon>
        <taxon>Tessaracoccus</taxon>
    </lineage>
</organism>
<evidence type="ECO:0000256" key="2">
    <source>
        <dbReference type="SAM" id="Phobius"/>
    </source>
</evidence>
<name>A0A1Q2CKC7_9ACTN</name>
<protein>
    <recommendedName>
        <fullName evidence="3">Thioredoxin domain-containing protein</fullName>
    </recommendedName>
</protein>
<reference evidence="5" key="1">
    <citation type="submission" date="2017-02" db="EMBL/GenBank/DDBJ databases">
        <title>Tessaracoccus aquaemaris sp. nov., isolated from the intestine of a Korean rockfish, Sebastes schlegelii, in a marine aquaculture pond.</title>
        <authorList>
            <person name="Tak E.J."/>
            <person name="Bae J.-W."/>
        </authorList>
    </citation>
    <scope>NUCLEOTIDE SEQUENCE [LARGE SCALE GENOMIC DNA]</scope>
    <source>
        <strain evidence="5">NSG39</strain>
    </source>
</reference>
<accession>A0A1Q2CKC7</accession>
<dbReference type="InterPro" id="IPR036249">
    <property type="entry name" value="Thioredoxin-like_sf"/>
</dbReference>
<dbReference type="Proteomes" id="UP000188145">
    <property type="component" value="Chromosome"/>
</dbReference>
<keyword evidence="5" id="KW-1185">Reference proteome</keyword>
<dbReference type="InterPro" id="IPR012336">
    <property type="entry name" value="Thioredoxin-like_fold"/>
</dbReference>
<dbReference type="SUPFAM" id="SSF52833">
    <property type="entry name" value="Thioredoxin-like"/>
    <property type="match status" value="1"/>
</dbReference>
<dbReference type="Pfam" id="PF13462">
    <property type="entry name" value="Thioredoxin_4"/>
    <property type="match status" value="1"/>
</dbReference>
<keyword evidence="2" id="KW-0472">Membrane</keyword>
<evidence type="ECO:0000313" key="4">
    <source>
        <dbReference type="EMBL" id="AQP46561.1"/>
    </source>
</evidence>
<evidence type="ECO:0000259" key="3">
    <source>
        <dbReference type="PROSITE" id="PS51352"/>
    </source>
</evidence>
<evidence type="ECO:0000256" key="1">
    <source>
        <dbReference type="SAM" id="MobiDB-lite"/>
    </source>
</evidence>
<dbReference type="InterPro" id="IPR013766">
    <property type="entry name" value="Thioredoxin_domain"/>
</dbReference>
<dbReference type="OrthoDB" id="117402at2"/>
<gene>
    <name evidence="4" type="ORF">BW730_02410</name>
</gene>
<dbReference type="KEGG" id="tes:BW730_02410"/>
<dbReference type="PROSITE" id="PS51352">
    <property type="entry name" value="THIOREDOXIN_2"/>
    <property type="match status" value="1"/>
</dbReference>
<dbReference type="Gene3D" id="3.40.30.10">
    <property type="entry name" value="Glutaredoxin"/>
    <property type="match status" value="1"/>
</dbReference>
<dbReference type="EMBL" id="CP019606">
    <property type="protein sequence ID" value="AQP46561.1"/>
    <property type="molecule type" value="Genomic_DNA"/>
</dbReference>
<feature type="region of interest" description="Disordered" evidence="1">
    <location>
        <begin position="1"/>
        <end position="24"/>
    </location>
</feature>
<keyword evidence="2" id="KW-0812">Transmembrane</keyword>
<proteinExistence type="predicted"/>
<dbReference type="STRING" id="1332264.BW730_02410"/>
<evidence type="ECO:0000313" key="5">
    <source>
        <dbReference type="Proteomes" id="UP000188145"/>
    </source>
</evidence>
<sequence>MANNSSLSKRAALRQQQEQDERSKRNKRIAFAGIGLAVAVVLIVIGFVAVSAFTKAQGITADQLTPPNATDRKGILMDAKQPSADKPHLVVYEDYQCPACKVREQYYGPVTEKLVAEDKITVEVRSVYFLDGKKLDGTRVEDGPSKRAAIAAAAADEVGKYRQYHDVVYKNQPTEGVGYTDQQLREDFAKEAGIEGDDLAKFQKRYNERAYDTFVRDAQARFDEDKITGTPTYIVSGQHLQFANDAGEALIQPTEDDLLRAVTEAWNAGGKKIES</sequence>
<dbReference type="AlphaFoldDB" id="A0A1Q2CKC7"/>
<dbReference type="RefSeq" id="WP_077684861.1">
    <property type="nucleotide sequence ID" value="NZ_CP019606.1"/>
</dbReference>
<keyword evidence="2" id="KW-1133">Transmembrane helix</keyword>